<dbReference type="InterPro" id="IPR000788">
    <property type="entry name" value="RNR_lg_C"/>
</dbReference>
<dbReference type="Gene3D" id="3.20.70.20">
    <property type="match status" value="1"/>
</dbReference>
<reference evidence="2" key="1">
    <citation type="journal article" date="2015" name="Nature">
        <title>Complex archaea that bridge the gap between prokaryotes and eukaryotes.</title>
        <authorList>
            <person name="Spang A."/>
            <person name="Saw J.H."/>
            <person name="Jorgensen S.L."/>
            <person name="Zaremba-Niedzwiedzka K."/>
            <person name="Martijn J."/>
            <person name="Lind A.E."/>
            <person name="van Eijk R."/>
            <person name="Schleper C."/>
            <person name="Guy L."/>
            <person name="Ettema T.J."/>
        </authorList>
    </citation>
    <scope>NUCLEOTIDE SEQUENCE</scope>
</reference>
<gene>
    <name evidence="2" type="ORF">LCGC14_2279200</name>
</gene>
<dbReference type="Pfam" id="PF02867">
    <property type="entry name" value="Ribonuc_red_lgC"/>
    <property type="match status" value="1"/>
</dbReference>
<comment type="caution">
    <text evidence="2">The sequence shown here is derived from an EMBL/GenBank/DDBJ whole genome shotgun (WGS) entry which is preliminary data.</text>
</comment>
<proteinExistence type="predicted"/>
<organism evidence="2">
    <name type="scientific">marine sediment metagenome</name>
    <dbReference type="NCBI Taxonomy" id="412755"/>
    <lineage>
        <taxon>unclassified sequences</taxon>
        <taxon>metagenomes</taxon>
        <taxon>ecological metagenomes</taxon>
    </lineage>
</organism>
<dbReference type="AlphaFoldDB" id="A0A0F9F729"/>
<evidence type="ECO:0000259" key="1">
    <source>
        <dbReference type="Pfam" id="PF02867"/>
    </source>
</evidence>
<sequence>MACCKAVEYSWCEKEDTIKCRDGNDYCIFHAPAGEKGVPENNYNVELSRKIINHHKKDDYCNLSGTIFEWDINFLILEKKEFPININFDSDKIVEIADIIMEYISYHVIFASSKLAKEKGKYSSYEGSKWSRNIFPID</sequence>
<accession>A0A0F9F729</accession>
<feature type="domain" description="Ribonucleotide reductase large subunit C-terminal" evidence="1">
    <location>
        <begin position="85"/>
        <end position="138"/>
    </location>
</feature>
<name>A0A0F9F729_9ZZZZ</name>
<dbReference type="SUPFAM" id="SSF51998">
    <property type="entry name" value="PFL-like glycyl radical enzymes"/>
    <property type="match status" value="1"/>
</dbReference>
<feature type="non-terminal residue" evidence="2">
    <location>
        <position position="138"/>
    </location>
</feature>
<dbReference type="EMBL" id="LAZR01031667">
    <property type="protein sequence ID" value="KKL53065.1"/>
    <property type="molecule type" value="Genomic_DNA"/>
</dbReference>
<evidence type="ECO:0000313" key="2">
    <source>
        <dbReference type="EMBL" id="KKL53065.1"/>
    </source>
</evidence>
<protein>
    <recommendedName>
        <fullName evidence="1">Ribonucleotide reductase large subunit C-terminal domain-containing protein</fullName>
    </recommendedName>
</protein>